<dbReference type="SMART" id="SM00448">
    <property type="entry name" value="REC"/>
    <property type="match status" value="1"/>
</dbReference>
<accession>A0A562LI52</accession>
<dbReference type="SUPFAM" id="SSF52172">
    <property type="entry name" value="CheY-like"/>
    <property type="match status" value="1"/>
</dbReference>
<keyword evidence="8" id="KW-0067">ATP-binding</keyword>
<keyword evidence="7" id="KW-0378">Hydrolase</keyword>
<dbReference type="GO" id="GO:0004673">
    <property type="term" value="F:protein histidine kinase activity"/>
    <property type="evidence" value="ECO:0007669"/>
    <property type="project" value="UniProtKB-EC"/>
</dbReference>
<evidence type="ECO:0000256" key="9">
    <source>
        <dbReference type="ARBA" id="ARBA00023012"/>
    </source>
</evidence>
<name>A0A562LI52_9GAMM</name>
<evidence type="ECO:0000256" key="1">
    <source>
        <dbReference type="ARBA" id="ARBA00000085"/>
    </source>
</evidence>
<dbReference type="InterPro" id="IPR036457">
    <property type="entry name" value="PPM-type-like_dom_sf"/>
</dbReference>
<dbReference type="PROSITE" id="PS50110">
    <property type="entry name" value="RESPONSE_REGULATORY"/>
    <property type="match status" value="1"/>
</dbReference>
<dbReference type="PANTHER" id="PTHR43156:SF2">
    <property type="entry name" value="STAGE II SPORULATION PROTEIN E"/>
    <property type="match status" value="1"/>
</dbReference>
<dbReference type="Gene3D" id="3.60.40.10">
    <property type="entry name" value="PPM-type phosphatase domain"/>
    <property type="match status" value="1"/>
</dbReference>
<feature type="domain" description="Response regulatory" evidence="11">
    <location>
        <begin position="10"/>
        <end position="126"/>
    </location>
</feature>
<gene>
    <name evidence="12" type="ORF">IP93_02668</name>
</gene>
<evidence type="ECO:0000259" key="11">
    <source>
        <dbReference type="PROSITE" id="PS50110"/>
    </source>
</evidence>
<dbReference type="InterPro" id="IPR011006">
    <property type="entry name" value="CheY-like_superfamily"/>
</dbReference>
<dbReference type="GO" id="GO:0016791">
    <property type="term" value="F:phosphatase activity"/>
    <property type="evidence" value="ECO:0007669"/>
    <property type="project" value="TreeGrafter"/>
</dbReference>
<dbReference type="FunFam" id="3.40.50.2300:FF:000121">
    <property type="entry name" value="Sensor histidine kinase RcsC"/>
    <property type="match status" value="1"/>
</dbReference>
<dbReference type="InterPro" id="IPR001932">
    <property type="entry name" value="PPM-type_phosphatase-like_dom"/>
</dbReference>
<proteinExistence type="predicted"/>
<keyword evidence="4" id="KW-0808">Transferase</keyword>
<evidence type="ECO:0000256" key="3">
    <source>
        <dbReference type="ARBA" id="ARBA00022553"/>
    </source>
</evidence>
<dbReference type="PANTHER" id="PTHR43156">
    <property type="entry name" value="STAGE II SPORULATION PROTEIN E-RELATED"/>
    <property type="match status" value="1"/>
</dbReference>
<keyword evidence="3 10" id="KW-0597">Phosphoprotein</keyword>
<dbReference type="Gene3D" id="3.40.50.2300">
    <property type="match status" value="1"/>
</dbReference>
<dbReference type="AlphaFoldDB" id="A0A562LI52"/>
<evidence type="ECO:0000256" key="7">
    <source>
        <dbReference type="ARBA" id="ARBA00022801"/>
    </source>
</evidence>
<keyword evidence="13" id="KW-1185">Reference proteome</keyword>
<keyword evidence="6" id="KW-0418">Kinase</keyword>
<evidence type="ECO:0000256" key="5">
    <source>
        <dbReference type="ARBA" id="ARBA00022741"/>
    </source>
</evidence>
<comment type="caution">
    <text evidence="12">The sequence shown here is derived from an EMBL/GenBank/DDBJ whole genome shotgun (WGS) entry which is preliminary data.</text>
</comment>
<evidence type="ECO:0000256" key="10">
    <source>
        <dbReference type="PROSITE-ProRule" id="PRU00169"/>
    </source>
</evidence>
<dbReference type="GO" id="GO:0000160">
    <property type="term" value="P:phosphorelay signal transduction system"/>
    <property type="evidence" value="ECO:0007669"/>
    <property type="project" value="UniProtKB-KW"/>
</dbReference>
<organism evidence="12 13">
    <name type="scientific">Aerolutibacter ruishenii</name>
    <dbReference type="NCBI Taxonomy" id="686800"/>
    <lineage>
        <taxon>Bacteria</taxon>
        <taxon>Pseudomonadati</taxon>
        <taxon>Pseudomonadota</taxon>
        <taxon>Gammaproteobacteria</taxon>
        <taxon>Lysobacterales</taxon>
        <taxon>Lysobacteraceae</taxon>
        <taxon>Aerolutibacter</taxon>
    </lineage>
</organism>
<keyword evidence="5" id="KW-0547">Nucleotide-binding</keyword>
<dbReference type="InterPro" id="IPR001789">
    <property type="entry name" value="Sig_transdc_resp-reg_receiver"/>
</dbReference>
<dbReference type="SUPFAM" id="SSF81606">
    <property type="entry name" value="PP2C-like"/>
    <property type="match status" value="1"/>
</dbReference>
<feature type="modified residue" description="4-aspartylphosphate" evidence="10">
    <location>
        <position position="59"/>
    </location>
</feature>
<dbReference type="Pfam" id="PF00072">
    <property type="entry name" value="Response_reg"/>
    <property type="match status" value="1"/>
</dbReference>
<evidence type="ECO:0000256" key="4">
    <source>
        <dbReference type="ARBA" id="ARBA00022679"/>
    </source>
</evidence>
<dbReference type="CDD" id="cd17574">
    <property type="entry name" value="REC_OmpR"/>
    <property type="match status" value="1"/>
</dbReference>
<dbReference type="Proteomes" id="UP000316471">
    <property type="component" value="Unassembled WGS sequence"/>
</dbReference>
<evidence type="ECO:0000313" key="12">
    <source>
        <dbReference type="EMBL" id="TWI07314.1"/>
    </source>
</evidence>
<dbReference type="EMBL" id="VLKP01000012">
    <property type="protein sequence ID" value="TWI07314.1"/>
    <property type="molecule type" value="Genomic_DNA"/>
</dbReference>
<comment type="catalytic activity">
    <reaction evidence="1">
        <text>ATP + protein L-histidine = ADP + protein N-phospho-L-histidine.</text>
        <dbReference type="EC" id="2.7.13.3"/>
    </reaction>
</comment>
<keyword evidence="9" id="KW-0902">Two-component regulatory system</keyword>
<evidence type="ECO:0000313" key="13">
    <source>
        <dbReference type="Proteomes" id="UP000316471"/>
    </source>
</evidence>
<dbReference type="SMART" id="SM00331">
    <property type="entry name" value="PP2C_SIG"/>
    <property type="match status" value="1"/>
</dbReference>
<dbReference type="GO" id="GO:0005524">
    <property type="term" value="F:ATP binding"/>
    <property type="evidence" value="ECO:0007669"/>
    <property type="project" value="UniProtKB-KW"/>
</dbReference>
<evidence type="ECO:0000256" key="2">
    <source>
        <dbReference type="ARBA" id="ARBA00012438"/>
    </source>
</evidence>
<dbReference type="InterPro" id="IPR052016">
    <property type="entry name" value="Bact_Sigma-Reg"/>
</dbReference>
<dbReference type="Pfam" id="PF07228">
    <property type="entry name" value="SpoIIE"/>
    <property type="match status" value="1"/>
</dbReference>
<evidence type="ECO:0000256" key="8">
    <source>
        <dbReference type="ARBA" id="ARBA00022840"/>
    </source>
</evidence>
<reference evidence="12 13" key="1">
    <citation type="journal article" date="2015" name="Stand. Genomic Sci.">
        <title>Genomic Encyclopedia of Bacterial and Archaeal Type Strains, Phase III: the genomes of soil and plant-associated and newly described type strains.</title>
        <authorList>
            <person name="Whitman W.B."/>
            <person name="Woyke T."/>
            <person name="Klenk H.P."/>
            <person name="Zhou Y."/>
            <person name="Lilburn T.G."/>
            <person name="Beck B.J."/>
            <person name="De Vos P."/>
            <person name="Vandamme P."/>
            <person name="Eisen J.A."/>
            <person name="Garrity G."/>
            <person name="Hugenholtz P."/>
            <person name="Kyrpides N.C."/>
        </authorList>
    </citation>
    <scope>NUCLEOTIDE SEQUENCE [LARGE SCALE GENOMIC DNA]</scope>
    <source>
        <strain evidence="12 13">CGMCC 1.10136</strain>
    </source>
</reference>
<dbReference type="EC" id="2.7.13.3" evidence="2"/>
<evidence type="ECO:0000256" key="6">
    <source>
        <dbReference type="ARBA" id="ARBA00022777"/>
    </source>
</evidence>
<sequence length="391" mass="41579">MSVAAPAMARILVVDDDPFNRDVLSRRLQHHGHGVDVAEGGAQALQAAQDTAYDLVLLDIMMPGMDGHQVLSAFKDHDRLAQVPVMMISALEDTDTVVRCLSSGAEDYLTKPFNPHILRARVDSALARKRLRDMEQQHARSLERELEIGRQIQLGFLPAELPHVEGWQVAARFRPARQVAGDFYDLFPVPGAGLGVVIADVCDKGVGAALYMALFRSLLRSGAIRGPSASVDPASTVLGAMSQTNDYIATVHERANMFATVFFGILDPGDGQLTYVNAGHDPPMVLGDGGVRARLGPTAPALGLSNGAGMHVQTMRLAPGDTLFAYTDGVVDAMGEGEPFGEARLLALLAAPSASAAALLDTVTDALEAHVGTTESFDDVTTVAVRRLSHA</sequence>
<protein>
    <recommendedName>
        <fullName evidence="2">histidine kinase</fullName>
        <ecNumber evidence="2">2.7.13.3</ecNumber>
    </recommendedName>
</protein>